<dbReference type="OrthoDB" id="409543at2759"/>
<gene>
    <name evidence="3" type="ORF">PAAG_05983</name>
</gene>
<dbReference type="RefSeq" id="XP_002792195.1">
    <property type="nucleotide sequence ID" value="XM_002792149.1"/>
</dbReference>
<feature type="transmembrane region" description="Helical" evidence="2">
    <location>
        <begin position="6"/>
        <end position="26"/>
    </location>
</feature>
<dbReference type="Proteomes" id="UP000002059">
    <property type="component" value="Partially assembled WGS sequence"/>
</dbReference>
<keyword evidence="2" id="KW-1133">Transmembrane helix</keyword>
<feature type="transmembrane region" description="Helical" evidence="2">
    <location>
        <begin position="47"/>
        <end position="66"/>
    </location>
</feature>
<dbReference type="OMA" id="VPIREWI"/>
<comment type="similarity">
    <text evidence="1">Belongs to the glycosyltransferase 32 family.</text>
</comment>
<evidence type="ECO:0000313" key="4">
    <source>
        <dbReference type="Proteomes" id="UP000002059"/>
    </source>
</evidence>
<dbReference type="STRING" id="502779.C1H5E2"/>
<evidence type="ECO:0008006" key="5">
    <source>
        <dbReference type="Google" id="ProtNLM"/>
    </source>
</evidence>
<dbReference type="VEuPathDB" id="FungiDB:PAAG_05983"/>
<keyword evidence="2" id="KW-0472">Membrane</keyword>
<accession>C1H5E2</accession>
<dbReference type="PANTHER" id="PTHR31834">
    <property type="entry name" value="INITIATION-SPECIFIC ALPHA-1,6-MANNOSYLTRANSFERASE"/>
    <property type="match status" value="1"/>
</dbReference>
<dbReference type="InterPro" id="IPR007577">
    <property type="entry name" value="GlycoTrfase_DXD_sugar-bd_CS"/>
</dbReference>
<dbReference type="HOGENOM" id="CLU_022381_0_1_1"/>
<dbReference type="InterPro" id="IPR039367">
    <property type="entry name" value="Och1-like"/>
</dbReference>
<dbReference type="AlphaFoldDB" id="C1H5E2"/>
<dbReference type="GO" id="GO:0006487">
    <property type="term" value="P:protein N-linked glycosylation"/>
    <property type="evidence" value="ECO:0007669"/>
    <property type="project" value="TreeGrafter"/>
</dbReference>
<dbReference type="InterPro" id="IPR029044">
    <property type="entry name" value="Nucleotide-diphossugar_trans"/>
</dbReference>
<dbReference type="Pfam" id="PF04488">
    <property type="entry name" value="Gly_transf_sug"/>
    <property type="match status" value="1"/>
</dbReference>
<keyword evidence="4" id="KW-1185">Reference proteome</keyword>
<dbReference type="SUPFAM" id="SSF53448">
    <property type="entry name" value="Nucleotide-diphospho-sugar transferases"/>
    <property type="match status" value="1"/>
</dbReference>
<protein>
    <recommendedName>
        <fullName evidence="5">Initiation-specific alpha-1,6-mannosyltransferase</fullName>
    </recommendedName>
</protein>
<dbReference type="eggNOG" id="ENOG502SJG8">
    <property type="taxonomic scope" value="Eukaryota"/>
</dbReference>
<sequence>MFSFLQSTLNVISIALITSAYLPPTLSCQQNPGRRRNKMLPRQPSMFKLFTLISLILVGTISIFSYKNRTALTSRNVTSFKNFLSSPSTSSKPIPEKIWYKLGAKGISPKIQEWTATCISKNPTYVTEFLTDDSADEYVKIHFSHRPDIVDTYLSLPIPILKADMLRYLLLIAEGGVWNDLDITCGDIPIRDWIPEQFKKDANLVVGWEFDVGWGESFIRQFTSWTIMARPGSKHLEMVVHDILDAIDKTKKKHKLPKTTGLQLQMLGDIVDYTGPRRLTRSIFKSLSEDLGGEVNAGNASNLLSPKLLGDVLILPGFSFASSTNKYEGVKGPDGKDFVPGPSLVTHHYAGSWRNEHGGEVKGN</sequence>
<organism evidence="3 4">
    <name type="scientific">Paracoccidioides lutzii (strain ATCC MYA-826 / Pb01)</name>
    <name type="common">Paracoccidioides brasiliensis</name>
    <dbReference type="NCBI Taxonomy" id="502779"/>
    <lineage>
        <taxon>Eukaryota</taxon>
        <taxon>Fungi</taxon>
        <taxon>Dikarya</taxon>
        <taxon>Ascomycota</taxon>
        <taxon>Pezizomycotina</taxon>
        <taxon>Eurotiomycetes</taxon>
        <taxon>Eurotiomycetidae</taxon>
        <taxon>Onygenales</taxon>
        <taxon>Ajellomycetaceae</taxon>
        <taxon>Paracoccidioides</taxon>
    </lineage>
</organism>
<dbReference type="KEGG" id="pbl:PAAG_05983"/>
<dbReference type="GO" id="GO:0000136">
    <property type="term" value="C:mannan polymerase complex"/>
    <property type="evidence" value="ECO:0007669"/>
    <property type="project" value="TreeGrafter"/>
</dbReference>
<proteinExistence type="inferred from homology"/>
<dbReference type="Gene3D" id="3.90.550.20">
    <property type="match status" value="1"/>
</dbReference>
<evidence type="ECO:0000256" key="1">
    <source>
        <dbReference type="ARBA" id="ARBA00009003"/>
    </source>
</evidence>
<dbReference type="GeneID" id="9095310"/>
<dbReference type="EMBL" id="KN294007">
    <property type="protein sequence ID" value="EEH34936.1"/>
    <property type="molecule type" value="Genomic_DNA"/>
</dbReference>
<dbReference type="PANTHER" id="PTHR31834:SF8">
    <property type="entry name" value="TRANSFERASE, PUTATIVE (AFU_ORTHOLOGUE AFUA_6G14040)-RELATED"/>
    <property type="match status" value="1"/>
</dbReference>
<dbReference type="GO" id="GO:0000009">
    <property type="term" value="F:alpha-1,6-mannosyltransferase activity"/>
    <property type="evidence" value="ECO:0007669"/>
    <property type="project" value="InterPro"/>
</dbReference>
<name>C1H5E2_PARBA</name>
<evidence type="ECO:0000313" key="3">
    <source>
        <dbReference type="EMBL" id="EEH34936.1"/>
    </source>
</evidence>
<keyword evidence="2" id="KW-0812">Transmembrane</keyword>
<reference evidence="3 4" key="1">
    <citation type="journal article" date="2011" name="PLoS Genet.">
        <title>Comparative genomic analysis of human fungal pathogens causing paracoccidioidomycosis.</title>
        <authorList>
            <person name="Desjardins C.A."/>
            <person name="Champion M.D."/>
            <person name="Holder J.W."/>
            <person name="Muszewska A."/>
            <person name="Goldberg J."/>
            <person name="Bailao A.M."/>
            <person name="Brigido M.M."/>
            <person name="Ferreira M.E."/>
            <person name="Garcia A.M."/>
            <person name="Grynberg M."/>
            <person name="Gujja S."/>
            <person name="Heiman D.I."/>
            <person name="Henn M.R."/>
            <person name="Kodira C.D."/>
            <person name="Leon-Narvaez H."/>
            <person name="Longo L.V."/>
            <person name="Ma L.J."/>
            <person name="Malavazi I."/>
            <person name="Matsuo A.L."/>
            <person name="Morais F.V."/>
            <person name="Pereira M."/>
            <person name="Rodriguez-Brito S."/>
            <person name="Sakthikumar S."/>
            <person name="Salem-Izacc S.M."/>
            <person name="Sykes S.M."/>
            <person name="Teixeira M.M."/>
            <person name="Vallejo M.C."/>
            <person name="Walter M.E."/>
            <person name="Yandava C."/>
            <person name="Young S."/>
            <person name="Zeng Q."/>
            <person name="Zucker J."/>
            <person name="Felipe M.S."/>
            <person name="Goldman G.H."/>
            <person name="Haas B.J."/>
            <person name="McEwen J.G."/>
            <person name="Nino-Vega G."/>
            <person name="Puccia R."/>
            <person name="San-Blas G."/>
            <person name="Soares C.M."/>
            <person name="Birren B.W."/>
            <person name="Cuomo C.A."/>
        </authorList>
    </citation>
    <scope>NUCLEOTIDE SEQUENCE [LARGE SCALE GENOMIC DNA]</scope>
    <source>
        <strain evidence="4">ATCC MYA-826 / Pb01</strain>
    </source>
</reference>
<evidence type="ECO:0000256" key="2">
    <source>
        <dbReference type="SAM" id="Phobius"/>
    </source>
</evidence>